<evidence type="ECO:0000313" key="1">
    <source>
        <dbReference type="EMBL" id="GGR14736.1"/>
    </source>
</evidence>
<reference evidence="1" key="2">
    <citation type="submission" date="2020-09" db="EMBL/GenBank/DDBJ databases">
        <authorList>
            <person name="Sun Q."/>
            <person name="Ohkuma M."/>
        </authorList>
    </citation>
    <scope>NUCLEOTIDE SEQUENCE</scope>
    <source>
        <strain evidence="1">JCM 4346</strain>
    </source>
</reference>
<accession>A0A918CD14</accession>
<dbReference type="RefSeq" id="WP_189937061.1">
    <property type="nucleotide sequence ID" value="NZ_BMSX01000007.1"/>
</dbReference>
<organism evidence="1 2">
    <name type="scientific">Streptomyces aurantiogriseus</name>
    <dbReference type="NCBI Taxonomy" id="66870"/>
    <lineage>
        <taxon>Bacteria</taxon>
        <taxon>Bacillati</taxon>
        <taxon>Actinomycetota</taxon>
        <taxon>Actinomycetes</taxon>
        <taxon>Kitasatosporales</taxon>
        <taxon>Streptomycetaceae</taxon>
        <taxon>Streptomyces</taxon>
    </lineage>
</organism>
<gene>
    <name evidence="1" type="ORF">GCM10010251_33440</name>
</gene>
<dbReference type="Proteomes" id="UP000658320">
    <property type="component" value="Unassembled WGS sequence"/>
</dbReference>
<dbReference type="PROSITE" id="PS51257">
    <property type="entry name" value="PROKAR_LIPOPROTEIN"/>
    <property type="match status" value="1"/>
</dbReference>
<protein>
    <recommendedName>
        <fullName evidence="3">Lipoprotein</fullName>
    </recommendedName>
</protein>
<evidence type="ECO:0000313" key="2">
    <source>
        <dbReference type="Proteomes" id="UP000658320"/>
    </source>
</evidence>
<dbReference type="AlphaFoldDB" id="A0A918CD14"/>
<reference evidence="1" key="1">
    <citation type="journal article" date="2014" name="Int. J. Syst. Evol. Microbiol.">
        <title>Complete genome sequence of Corynebacterium casei LMG S-19264T (=DSM 44701T), isolated from a smear-ripened cheese.</title>
        <authorList>
            <consortium name="US DOE Joint Genome Institute (JGI-PGF)"/>
            <person name="Walter F."/>
            <person name="Albersmeier A."/>
            <person name="Kalinowski J."/>
            <person name="Ruckert C."/>
        </authorList>
    </citation>
    <scope>NUCLEOTIDE SEQUENCE</scope>
    <source>
        <strain evidence="1">JCM 4346</strain>
    </source>
</reference>
<dbReference type="EMBL" id="BMSX01000007">
    <property type="protein sequence ID" value="GGR14736.1"/>
    <property type="molecule type" value="Genomic_DNA"/>
</dbReference>
<evidence type="ECO:0008006" key="3">
    <source>
        <dbReference type="Google" id="ProtNLM"/>
    </source>
</evidence>
<comment type="caution">
    <text evidence="1">The sequence shown here is derived from an EMBL/GenBank/DDBJ whole genome shotgun (WGS) entry which is preliminary data.</text>
</comment>
<keyword evidence="2" id="KW-1185">Reference proteome</keyword>
<sequence>MNHHRRAFKRPPMATFATVTALAFTLSGCSGDEPKREYTVPDSLCGTAINADDLAPFLPAGKKITIRDKSYSWTAICKIVVDDTLIVTTSQTWLKEGTTTENFAYGQTLDTPKNSADEGRFRYSGYEAFGKTQNCVDTRNKQALYTAIQAQGSKHRDAEAMKRLIISFTKAVEKSAECKEGAK</sequence>
<proteinExistence type="predicted"/>
<name>A0A918CD14_9ACTN</name>